<proteinExistence type="predicted"/>
<feature type="domain" description="UBC core" evidence="7">
    <location>
        <begin position="9"/>
        <end position="155"/>
    </location>
</feature>
<name>A0A0C3CII6_HEBCY</name>
<evidence type="ECO:0000256" key="3">
    <source>
        <dbReference type="ARBA" id="ARBA00022741"/>
    </source>
</evidence>
<dbReference type="EMBL" id="KN831775">
    <property type="protein sequence ID" value="KIM43426.1"/>
    <property type="molecule type" value="Genomic_DNA"/>
</dbReference>
<dbReference type="InterPro" id="IPR000608">
    <property type="entry name" value="UBC"/>
</dbReference>
<organism evidence="8 9">
    <name type="scientific">Hebeloma cylindrosporum</name>
    <dbReference type="NCBI Taxonomy" id="76867"/>
    <lineage>
        <taxon>Eukaryota</taxon>
        <taxon>Fungi</taxon>
        <taxon>Dikarya</taxon>
        <taxon>Basidiomycota</taxon>
        <taxon>Agaricomycotina</taxon>
        <taxon>Agaricomycetes</taxon>
        <taxon>Agaricomycetidae</taxon>
        <taxon>Agaricales</taxon>
        <taxon>Agaricineae</taxon>
        <taxon>Hymenogastraceae</taxon>
        <taxon>Hebeloma</taxon>
    </lineage>
</organism>
<feature type="compositionally biased region" description="Low complexity" evidence="6">
    <location>
        <begin position="247"/>
        <end position="257"/>
    </location>
</feature>
<dbReference type="OrthoDB" id="7851174at2759"/>
<feature type="compositionally biased region" description="Low complexity" evidence="6">
    <location>
        <begin position="286"/>
        <end position="302"/>
    </location>
</feature>
<evidence type="ECO:0000313" key="9">
    <source>
        <dbReference type="Proteomes" id="UP000053424"/>
    </source>
</evidence>
<evidence type="ECO:0000313" key="8">
    <source>
        <dbReference type="EMBL" id="KIM43426.1"/>
    </source>
</evidence>
<evidence type="ECO:0000256" key="4">
    <source>
        <dbReference type="ARBA" id="ARBA00022786"/>
    </source>
</evidence>
<keyword evidence="5" id="KW-0067">ATP-binding</keyword>
<evidence type="ECO:0000256" key="2">
    <source>
        <dbReference type="ARBA" id="ARBA00022679"/>
    </source>
</evidence>
<reference evidence="9" key="2">
    <citation type="submission" date="2015-01" db="EMBL/GenBank/DDBJ databases">
        <title>Evolutionary Origins and Diversification of the Mycorrhizal Mutualists.</title>
        <authorList>
            <consortium name="DOE Joint Genome Institute"/>
            <consortium name="Mycorrhizal Genomics Consortium"/>
            <person name="Kohler A."/>
            <person name="Kuo A."/>
            <person name="Nagy L.G."/>
            <person name="Floudas D."/>
            <person name="Copeland A."/>
            <person name="Barry K.W."/>
            <person name="Cichocki N."/>
            <person name="Veneault-Fourrey C."/>
            <person name="LaButti K."/>
            <person name="Lindquist E.A."/>
            <person name="Lipzen A."/>
            <person name="Lundell T."/>
            <person name="Morin E."/>
            <person name="Murat C."/>
            <person name="Riley R."/>
            <person name="Ohm R."/>
            <person name="Sun H."/>
            <person name="Tunlid A."/>
            <person name="Henrissat B."/>
            <person name="Grigoriev I.V."/>
            <person name="Hibbett D.S."/>
            <person name="Martin F."/>
        </authorList>
    </citation>
    <scope>NUCLEOTIDE SEQUENCE [LARGE SCALE GENOMIC DNA]</scope>
    <source>
        <strain evidence="9">h7</strain>
    </source>
</reference>
<reference evidence="8 9" key="1">
    <citation type="submission" date="2014-04" db="EMBL/GenBank/DDBJ databases">
        <authorList>
            <consortium name="DOE Joint Genome Institute"/>
            <person name="Kuo A."/>
            <person name="Gay G."/>
            <person name="Dore J."/>
            <person name="Kohler A."/>
            <person name="Nagy L.G."/>
            <person name="Floudas D."/>
            <person name="Copeland A."/>
            <person name="Barry K.W."/>
            <person name="Cichocki N."/>
            <person name="Veneault-Fourrey C."/>
            <person name="LaButti K."/>
            <person name="Lindquist E.A."/>
            <person name="Lipzen A."/>
            <person name="Lundell T."/>
            <person name="Morin E."/>
            <person name="Murat C."/>
            <person name="Sun H."/>
            <person name="Tunlid A."/>
            <person name="Henrissat B."/>
            <person name="Grigoriev I.V."/>
            <person name="Hibbett D.S."/>
            <person name="Martin F."/>
            <person name="Nordberg H.P."/>
            <person name="Cantor M.N."/>
            <person name="Hua S.X."/>
        </authorList>
    </citation>
    <scope>NUCLEOTIDE SEQUENCE [LARGE SCALE GENOMIC DNA]</scope>
    <source>
        <strain evidence="9">h7</strain>
    </source>
</reference>
<evidence type="ECO:0000259" key="7">
    <source>
        <dbReference type="PROSITE" id="PS50127"/>
    </source>
</evidence>
<evidence type="ECO:0000256" key="5">
    <source>
        <dbReference type="ARBA" id="ARBA00022840"/>
    </source>
</evidence>
<dbReference type="Gene3D" id="3.10.110.10">
    <property type="entry name" value="Ubiquitin Conjugating Enzyme"/>
    <property type="match status" value="1"/>
</dbReference>
<keyword evidence="2" id="KW-0808">Transferase</keyword>
<feature type="compositionally biased region" description="Pro residues" evidence="6">
    <location>
        <begin position="156"/>
        <end position="173"/>
    </location>
</feature>
<dbReference type="InterPro" id="IPR016135">
    <property type="entry name" value="UBQ-conjugating_enzyme/RWD"/>
</dbReference>
<accession>A0A0C3CII6</accession>
<dbReference type="STRING" id="686832.A0A0C3CII6"/>
<dbReference type="FunFam" id="3.10.110.10:FF:000060">
    <property type="entry name" value="Ubiquitin conjugating enzyme (UbcB)"/>
    <property type="match status" value="1"/>
</dbReference>
<dbReference type="EC" id="2.3.2.23" evidence="1"/>
<keyword evidence="3" id="KW-0547">Nucleotide-binding</keyword>
<dbReference type="Proteomes" id="UP000053424">
    <property type="component" value="Unassembled WGS sequence"/>
</dbReference>
<sequence>MPPGLSSAMTMKRIQREIADIKKEDLGEIKLAPTDSNMHIWKGCIPGPQGSVYEGGVFEVEIVLPADYPFSAPKVLFKTRIYHMNISEQGNICIDILKQNWSPALSLFKVMLSLSSLLTDPNPRDPLVPSIATQYIRNRKQHDATARQWTETFALPKPPPPPPVPVEAPPSPKPTKGKGKKRAEPRPPTTAESSSSTIRPTRSAAAASSSAATASTSAQSDIISLDSDEEMEGPPSGKGKKRKRGDAPPATASAPDAGEVVDLLGNSEEEREAASAKKKRTRKPPSRAGRQPAAAASSSRRPVQQLGDVIVIED</sequence>
<dbReference type="Pfam" id="PF00179">
    <property type="entry name" value="UQ_con"/>
    <property type="match status" value="1"/>
</dbReference>
<feature type="compositionally biased region" description="Basic residues" evidence="6">
    <location>
        <begin position="276"/>
        <end position="285"/>
    </location>
</feature>
<keyword evidence="9" id="KW-1185">Reference proteome</keyword>
<dbReference type="SMART" id="SM00212">
    <property type="entry name" value="UBCc"/>
    <property type="match status" value="1"/>
</dbReference>
<dbReference type="GO" id="GO:0005524">
    <property type="term" value="F:ATP binding"/>
    <property type="evidence" value="ECO:0007669"/>
    <property type="project" value="UniProtKB-KW"/>
</dbReference>
<feature type="region of interest" description="Disordered" evidence="6">
    <location>
        <begin position="152"/>
        <end position="314"/>
    </location>
</feature>
<dbReference type="HOGENOM" id="CLU_030988_2_2_1"/>
<dbReference type="PANTHER" id="PTHR24068">
    <property type="entry name" value="UBIQUITIN-CONJUGATING ENZYME E2"/>
    <property type="match status" value="1"/>
</dbReference>
<dbReference type="PROSITE" id="PS50127">
    <property type="entry name" value="UBC_2"/>
    <property type="match status" value="1"/>
</dbReference>
<keyword evidence="4" id="KW-0833">Ubl conjugation pathway</keyword>
<dbReference type="GO" id="GO:0061631">
    <property type="term" value="F:ubiquitin conjugating enzyme activity"/>
    <property type="evidence" value="ECO:0007669"/>
    <property type="project" value="UniProtKB-EC"/>
</dbReference>
<evidence type="ECO:0000256" key="6">
    <source>
        <dbReference type="SAM" id="MobiDB-lite"/>
    </source>
</evidence>
<dbReference type="AlphaFoldDB" id="A0A0C3CII6"/>
<dbReference type="SUPFAM" id="SSF54495">
    <property type="entry name" value="UBC-like"/>
    <property type="match status" value="1"/>
</dbReference>
<gene>
    <name evidence="8" type="ORF">M413DRAFT_443367</name>
</gene>
<feature type="compositionally biased region" description="Low complexity" evidence="6">
    <location>
        <begin position="193"/>
        <end position="224"/>
    </location>
</feature>
<protein>
    <recommendedName>
        <fullName evidence="1">E2 ubiquitin-conjugating enzyme</fullName>
        <ecNumber evidence="1">2.3.2.23</ecNumber>
    </recommendedName>
</protein>
<evidence type="ECO:0000256" key="1">
    <source>
        <dbReference type="ARBA" id="ARBA00012486"/>
    </source>
</evidence>